<organism evidence="2">
    <name type="scientific">Panicum hallii</name>
    <dbReference type="NCBI Taxonomy" id="206008"/>
    <lineage>
        <taxon>Eukaryota</taxon>
        <taxon>Viridiplantae</taxon>
        <taxon>Streptophyta</taxon>
        <taxon>Embryophyta</taxon>
        <taxon>Tracheophyta</taxon>
        <taxon>Spermatophyta</taxon>
        <taxon>Magnoliopsida</taxon>
        <taxon>Liliopsida</taxon>
        <taxon>Poales</taxon>
        <taxon>Poaceae</taxon>
        <taxon>PACMAD clade</taxon>
        <taxon>Panicoideae</taxon>
        <taxon>Panicodae</taxon>
        <taxon>Paniceae</taxon>
        <taxon>Panicinae</taxon>
        <taxon>Panicum</taxon>
        <taxon>Panicum sect. Panicum</taxon>
    </lineage>
</organism>
<feature type="compositionally biased region" description="Pro residues" evidence="1">
    <location>
        <begin position="53"/>
        <end position="76"/>
    </location>
</feature>
<feature type="compositionally biased region" description="Low complexity" evidence="1">
    <location>
        <begin position="14"/>
        <end position="32"/>
    </location>
</feature>
<accession>A0A2T8IM56</accession>
<name>A0A2T8IM56_9POAL</name>
<proteinExistence type="predicted"/>
<feature type="region of interest" description="Disordered" evidence="1">
    <location>
        <begin position="1"/>
        <end position="85"/>
    </location>
</feature>
<gene>
    <name evidence="2" type="ORF">PAHAL_5G344800</name>
</gene>
<reference evidence="2" key="1">
    <citation type="submission" date="2018-04" db="EMBL/GenBank/DDBJ databases">
        <title>WGS assembly of Panicum hallii.</title>
        <authorList>
            <person name="Lovell J."/>
            <person name="Jenkins J."/>
            <person name="Lowry D."/>
            <person name="Mamidi S."/>
            <person name="Sreedasyam A."/>
            <person name="Weng X."/>
            <person name="Barry K."/>
            <person name="Bonette J."/>
            <person name="Campitelli B."/>
            <person name="Daum C."/>
            <person name="Gordon S."/>
            <person name="Gould B."/>
            <person name="Lipzen A."/>
            <person name="Macqueen A."/>
            <person name="Palacio-Mejia J."/>
            <person name="Plott C."/>
            <person name="Shakirov E."/>
            <person name="Shu S."/>
            <person name="Yoshinaga Y."/>
            <person name="Zane M."/>
            <person name="Rokhsar D."/>
            <person name="Grimwood J."/>
            <person name="Schmutz J."/>
            <person name="Juenger T."/>
        </authorList>
    </citation>
    <scope>NUCLEOTIDE SEQUENCE [LARGE SCALE GENOMIC DNA]</scope>
    <source>
        <strain evidence="2">FIL2</strain>
    </source>
</reference>
<protein>
    <submittedName>
        <fullName evidence="2">Uncharacterized protein</fullName>
    </submittedName>
</protein>
<dbReference type="Gramene" id="PVH38753">
    <property type="protein sequence ID" value="PVH38753"/>
    <property type="gene ID" value="PAHAL_5G344800"/>
</dbReference>
<evidence type="ECO:0000256" key="1">
    <source>
        <dbReference type="SAM" id="MobiDB-lite"/>
    </source>
</evidence>
<dbReference type="EMBL" id="CM008050">
    <property type="protein sequence ID" value="PVH38753.1"/>
    <property type="molecule type" value="Genomic_DNA"/>
</dbReference>
<dbReference type="Proteomes" id="UP000243499">
    <property type="component" value="Chromosome 5"/>
</dbReference>
<evidence type="ECO:0000313" key="2">
    <source>
        <dbReference type="EMBL" id="PVH38753.1"/>
    </source>
</evidence>
<sequence length="216" mass="23437">MIRDHRQLKSPAHTAPTSRRPPSSAASRGPGARHPPPTREAPGTWAPRSSPRPLLPAPPAAPHDPPLAPHVMPPPTSAASRGPGARHPLLLARHLGRAPRSFRRPLLLPATLPWRRTRTSCRLAPLQRPPAKSGPPPGMLAKKPVRRRLFSGQKNPAIPVAGTDGGAGSMYGRWLITSTPSEQTKESGHAVVEVITFHFLDLCLQQDDKISYRMDQ</sequence>
<dbReference type="AlphaFoldDB" id="A0A2T8IM56"/>